<dbReference type="InterPro" id="IPR009056">
    <property type="entry name" value="Cyt_c-like_dom"/>
</dbReference>
<evidence type="ECO:0000313" key="7">
    <source>
        <dbReference type="Proteomes" id="UP000053257"/>
    </source>
</evidence>
<dbReference type="Proteomes" id="UP000053257">
    <property type="component" value="Unassembled WGS sequence"/>
</dbReference>
<dbReference type="GO" id="GO:0009055">
    <property type="term" value="F:electron transfer activity"/>
    <property type="evidence" value="ECO:0007669"/>
    <property type="project" value="InterPro"/>
</dbReference>
<evidence type="ECO:0000256" key="2">
    <source>
        <dbReference type="ARBA" id="ARBA00023004"/>
    </source>
</evidence>
<name>A0A0C3S908_PHLG1</name>
<feature type="region of interest" description="Disordered" evidence="4">
    <location>
        <begin position="401"/>
        <end position="450"/>
    </location>
</feature>
<dbReference type="HOGENOM" id="CLU_489248_0_0_1"/>
<keyword evidence="2 3" id="KW-0408">Iron</keyword>
<evidence type="ECO:0000313" key="6">
    <source>
        <dbReference type="EMBL" id="KIP07887.1"/>
    </source>
</evidence>
<feature type="compositionally biased region" description="Basic and acidic residues" evidence="4">
    <location>
        <begin position="211"/>
        <end position="224"/>
    </location>
</feature>
<proteinExistence type="predicted"/>
<dbReference type="GO" id="GO:0046872">
    <property type="term" value="F:metal ion binding"/>
    <property type="evidence" value="ECO:0007669"/>
    <property type="project" value="UniProtKB-KW"/>
</dbReference>
<dbReference type="GO" id="GO:0020037">
    <property type="term" value="F:heme binding"/>
    <property type="evidence" value="ECO:0007669"/>
    <property type="project" value="InterPro"/>
</dbReference>
<feature type="compositionally biased region" description="Pro residues" evidence="4">
    <location>
        <begin position="423"/>
        <end position="433"/>
    </location>
</feature>
<reference evidence="6 7" key="1">
    <citation type="journal article" date="2014" name="PLoS Genet.">
        <title>Analysis of the Phlebiopsis gigantea genome, transcriptome and secretome provides insight into its pioneer colonization strategies of wood.</title>
        <authorList>
            <person name="Hori C."/>
            <person name="Ishida T."/>
            <person name="Igarashi K."/>
            <person name="Samejima M."/>
            <person name="Suzuki H."/>
            <person name="Master E."/>
            <person name="Ferreira P."/>
            <person name="Ruiz-Duenas F.J."/>
            <person name="Held B."/>
            <person name="Canessa P."/>
            <person name="Larrondo L.F."/>
            <person name="Schmoll M."/>
            <person name="Druzhinina I.S."/>
            <person name="Kubicek C.P."/>
            <person name="Gaskell J.A."/>
            <person name="Kersten P."/>
            <person name="St John F."/>
            <person name="Glasner J."/>
            <person name="Sabat G."/>
            <person name="Splinter BonDurant S."/>
            <person name="Syed K."/>
            <person name="Yadav J."/>
            <person name="Mgbeahuruike A.C."/>
            <person name="Kovalchuk A."/>
            <person name="Asiegbu F.O."/>
            <person name="Lackner G."/>
            <person name="Hoffmeister D."/>
            <person name="Rencoret J."/>
            <person name="Gutierrez A."/>
            <person name="Sun H."/>
            <person name="Lindquist E."/>
            <person name="Barry K."/>
            <person name="Riley R."/>
            <person name="Grigoriev I.V."/>
            <person name="Henrissat B."/>
            <person name="Kues U."/>
            <person name="Berka R.M."/>
            <person name="Martinez A.T."/>
            <person name="Covert S.F."/>
            <person name="Blanchette R.A."/>
            <person name="Cullen D."/>
        </authorList>
    </citation>
    <scope>NUCLEOTIDE SEQUENCE [LARGE SCALE GENOMIC DNA]</scope>
    <source>
        <strain evidence="6 7">11061_1 CR5-6</strain>
    </source>
</reference>
<feature type="compositionally biased region" description="Low complexity" evidence="4">
    <location>
        <begin position="401"/>
        <end position="416"/>
    </location>
</feature>
<keyword evidence="1 3" id="KW-0479">Metal-binding</keyword>
<feature type="region of interest" description="Disordered" evidence="4">
    <location>
        <begin position="204"/>
        <end position="224"/>
    </location>
</feature>
<evidence type="ECO:0000259" key="5">
    <source>
        <dbReference type="PROSITE" id="PS51007"/>
    </source>
</evidence>
<keyword evidence="7" id="KW-1185">Reference proteome</keyword>
<evidence type="ECO:0000256" key="4">
    <source>
        <dbReference type="SAM" id="MobiDB-lite"/>
    </source>
</evidence>
<feature type="domain" description="Cytochrome c" evidence="5">
    <location>
        <begin position="312"/>
        <end position="468"/>
    </location>
</feature>
<evidence type="ECO:0000256" key="3">
    <source>
        <dbReference type="PROSITE-ProRule" id="PRU00433"/>
    </source>
</evidence>
<evidence type="ECO:0000256" key="1">
    <source>
        <dbReference type="ARBA" id="ARBA00022723"/>
    </source>
</evidence>
<accession>A0A0C3S908</accession>
<feature type="compositionally biased region" description="Low complexity" evidence="4">
    <location>
        <begin position="434"/>
        <end position="450"/>
    </location>
</feature>
<keyword evidence="3" id="KW-0349">Heme</keyword>
<protein>
    <recommendedName>
        <fullName evidence="5">Cytochrome c domain-containing protein</fullName>
    </recommendedName>
</protein>
<organism evidence="6 7">
    <name type="scientific">Phlebiopsis gigantea (strain 11061_1 CR5-6)</name>
    <name type="common">White-rot fungus</name>
    <name type="synonym">Peniophora gigantea</name>
    <dbReference type="NCBI Taxonomy" id="745531"/>
    <lineage>
        <taxon>Eukaryota</taxon>
        <taxon>Fungi</taxon>
        <taxon>Dikarya</taxon>
        <taxon>Basidiomycota</taxon>
        <taxon>Agaricomycotina</taxon>
        <taxon>Agaricomycetes</taxon>
        <taxon>Polyporales</taxon>
        <taxon>Phanerochaetaceae</taxon>
        <taxon>Phlebiopsis</taxon>
    </lineage>
</organism>
<dbReference type="EMBL" id="KN840489">
    <property type="protein sequence ID" value="KIP07887.1"/>
    <property type="molecule type" value="Genomic_DNA"/>
</dbReference>
<gene>
    <name evidence="6" type="ORF">PHLGIDRAFT_117754</name>
</gene>
<sequence length="557" mass="59411">MSASDALSLDAIRRTAASRCEPLPFPGQISRGDVMEIVDARAPSVRRACEALLLEAAVTVELMNRRATSASPGWLFIDSLFDTVLSVVRSGAQLEALESKDFALLFAPFRDVEEELANFFRYTREVDVALLRQWLQGCQPVLASVQIDVSELAASLDYPRLPNFDHTRERAICNDRPIVLFGLTAVDRAMSVASRASLTPSCVLAPSTSGRSEHGGEAGRSCERSAGEDALMDLDKEPPNPTPDVAPPVPEVAPLGSELAQLSAPPVFPPKYYLFDPDIRQNECFRKAALDLARRNESRKGTLDMLNRLSWATARQDDFVFKGDQKCSACHGRDGDCRFGRDTYKPSGKAHYTCRACAASKKGCTPSPATIAALAEGMSDLPAGSGSRSARGHTVAKSGLTAYVAPSATSTSPAPRSSRKRAMPPPQSVPPAPRATRTSSPPAAAAPSTPAAAVTALPDVVASVATERSTSFPSPVLDASRRYFPPAMPPAPSPLSRDLQALDATDRIALEAFQTSLIRARADAAIAAGRIAMLEQQIDDLWALSATAPSKGKGRAK</sequence>
<dbReference type="AlphaFoldDB" id="A0A0C3S908"/>
<dbReference type="PROSITE" id="PS51007">
    <property type="entry name" value="CYTC"/>
    <property type="match status" value="1"/>
</dbReference>